<accession>F6GYA8</accession>
<dbReference type="Proteomes" id="UP000009183">
    <property type="component" value="Chromosome 18"/>
</dbReference>
<sequence length="76" mass="8700">MSYIFPTIYHIVRTFPCFVCTLSHSVREASYKRLCSTKNILTVNGKFPGPTIYATKGETIIVDVYNKGNENITIHW</sequence>
<name>F6GYA8_VITVI</name>
<evidence type="ECO:0000313" key="3">
    <source>
        <dbReference type="EMBL" id="CCB44944.1"/>
    </source>
</evidence>
<dbReference type="eggNOG" id="KOG1263">
    <property type="taxonomic scope" value="Eukaryota"/>
</dbReference>
<evidence type="ECO:0000313" key="4">
    <source>
        <dbReference type="Proteomes" id="UP000009183"/>
    </source>
</evidence>
<dbReference type="PANTHER" id="PTHR11709:SF487">
    <property type="entry name" value="LACCASE"/>
    <property type="match status" value="1"/>
</dbReference>
<keyword evidence="4" id="KW-1185">Reference proteome</keyword>
<dbReference type="PANTHER" id="PTHR11709">
    <property type="entry name" value="MULTI-COPPER OXIDASE"/>
    <property type="match status" value="1"/>
</dbReference>
<proteinExistence type="inferred from homology"/>
<protein>
    <recommendedName>
        <fullName evidence="2">Plastocyanin-like domain-containing protein</fullName>
    </recommendedName>
</protein>
<dbReference type="GO" id="GO:0005507">
    <property type="term" value="F:copper ion binding"/>
    <property type="evidence" value="ECO:0007669"/>
    <property type="project" value="InterPro"/>
</dbReference>
<gene>
    <name evidence="3" type="ordered locus">VIT_18s0075g00610</name>
</gene>
<evidence type="ECO:0000256" key="1">
    <source>
        <dbReference type="ARBA" id="ARBA00010609"/>
    </source>
</evidence>
<reference evidence="4" key="1">
    <citation type="journal article" date="2007" name="Nature">
        <title>The grapevine genome sequence suggests ancestral hexaploidization in major angiosperm phyla.</title>
        <authorList>
            <consortium name="The French-Italian Public Consortium for Grapevine Genome Characterization."/>
            <person name="Jaillon O."/>
            <person name="Aury J.-M."/>
            <person name="Noel B."/>
            <person name="Policriti A."/>
            <person name="Clepet C."/>
            <person name="Casagrande A."/>
            <person name="Choisne N."/>
            <person name="Aubourg S."/>
            <person name="Vitulo N."/>
            <person name="Jubin C."/>
            <person name="Vezzi A."/>
            <person name="Legeai F."/>
            <person name="Hugueney P."/>
            <person name="Dasilva C."/>
            <person name="Horner D."/>
            <person name="Mica E."/>
            <person name="Jublot D."/>
            <person name="Poulain J."/>
            <person name="Bruyere C."/>
            <person name="Billault A."/>
            <person name="Segurens B."/>
            <person name="Gouyvenoux M."/>
            <person name="Ugarte E."/>
            <person name="Cattonaro F."/>
            <person name="Anthouard V."/>
            <person name="Vico V."/>
            <person name="Del Fabbro C."/>
            <person name="Alaux M."/>
            <person name="Di Gaspero G."/>
            <person name="Dumas V."/>
            <person name="Felice N."/>
            <person name="Paillard S."/>
            <person name="Juman I."/>
            <person name="Moroldo M."/>
            <person name="Scalabrin S."/>
            <person name="Canaguier A."/>
            <person name="Le Clainche I."/>
            <person name="Malacrida G."/>
            <person name="Durand E."/>
            <person name="Pesole G."/>
            <person name="Laucou V."/>
            <person name="Chatelet P."/>
            <person name="Merdinoglu D."/>
            <person name="Delledonne M."/>
            <person name="Pezzotti M."/>
            <person name="Lecharny A."/>
            <person name="Scarpelli C."/>
            <person name="Artiguenave F."/>
            <person name="Pe M.E."/>
            <person name="Valle G."/>
            <person name="Morgante M."/>
            <person name="Caboche M."/>
            <person name="Adam-Blondon A.-F."/>
            <person name="Weissenbach J."/>
            <person name="Quetier F."/>
            <person name="Wincker P."/>
        </authorList>
    </citation>
    <scope>NUCLEOTIDE SEQUENCE [LARGE SCALE GENOMIC DNA]</scope>
    <source>
        <strain evidence="4">cv. Pinot noir / PN40024</strain>
    </source>
</reference>
<comment type="similarity">
    <text evidence="1">Belongs to the multicopper oxidase family.</text>
</comment>
<dbReference type="InParanoid" id="F6GYA8"/>
<organism evidence="3 4">
    <name type="scientific">Vitis vinifera</name>
    <name type="common">Grape</name>
    <dbReference type="NCBI Taxonomy" id="29760"/>
    <lineage>
        <taxon>Eukaryota</taxon>
        <taxon>Viridiplantae</taxon>
        <taxon>Streptophyta</taxon>
        <taxon>Embryophyta</taxon>
        <taxon>Tracheophyta</taxon>
        <taxon>Spermatophyta</taxon>
        <taxon>Magnoliopsida</taxon>
        <taxon>eudicotyledons</taxon>
        <taxon>Gunneridae</taxon>
        <taxon>Pentapetalae</taxon>
        <taxon>rosids</taxon>
        <taxon>Vitales</taxon>
        <taxon>Vitaceae</taxon>
        <taxon>Viteae</taxon>
        <taxon>Vitis</taxon>
    </lineage>
</organism>
<feature type="domain" description="Plastocyanin-like" evidence="2">
    <location>
        <begin position="26"/>
        <end position="76"/>
    </location>
</feature>
<dbReference type="InterPro" id="IPR008972">
    <property type="entry name" value="Cupredoxin"/>
</dbReference>
<dbReference type="InterPro" id="IPR011707">
    <property type="entry name" value="Cu-oxidase-like_N"/>
</dbReference>
<dbReference type="EMBL" id="FN594970">
    <property type="protein sequence ID" value="CCB44944.1"/>
    <property type="molecule type" value="Genomic_DNA"/>
</dbReference>
<dbReference type="AlphaFoldDB" id="F6GYA8"/>
<dbReference type="PaxDb" id="29760-VIT_18s0075g00610.t01"/>
<dbReference type="Pfam" id="PF07732">
    <property type="entry name" value="Cu-oxidase_3"/>
    <property type="match status" value="1"/>
</dbReference>
<dbReference type="InterPro" id="IPR045087">
    <property type="entry name" value="Cu-oxidase_fam"/>
</dbReference>
<evidence type="ECO:0000259" key="2">
    <source>
        <dbReference type="Pfam" id="PF07732"/>
    </source>
</evidence>
<dbReference type="HOGENOM" id="CLU_175132_2_0_1"/>
<dbReference type="SUPFAM" id="SSF49503">
    <property type="entry name" value="Cupredoxins"/>
    <property type="match status" value="1"/>
</dbReference>
<dbReference type="Gene3D" id="2.60.40.420">
    <property type="entry name" value="Cupredoxins - blue copper proteins"/>
    <property type="match status" value="1"/>
</dbReference>